<reference evidence="8" key="1">
    <citation type="submission" date="2018-05" db="EMBL/GenBank/DDBJ databases">
        <authorList>
            <person name="Lanie J.A."/>
            <person name="Ng W.-L."/>
            <person name="Kazmierczak K.M."/>
            <person name="Andrzejewski T.M."/>
            <person name="Davidsen T.M."/>
            <person name="Wayne K.J."/>
            <person name="Tettelin H."/>
            <person name="Glass J.I."/>
            <person name="Rusch D."/>
            <person name="Podicherti R."/>
            <person name="Tsui H.-C.T."/>
            <person name="Winkler M.E."/>
        </authorList>
    </citation>
    <scope>NUCLEOTIDE SEQUENCE</scope>
</reference>
<evidence type="ECO:0000259" key="6">
    <source>
        <dbReference type="Pfam" id="PF01379"/>
    </source>
</evidence>
<dbReference type="HAMAP" id="MF_00260">
    <property type="entry name" value="Porphobil_deam"/>
    <property type="match status" value="1"/>
</dbReference>
<dbReference type="PANTHER" id="PTHR11557">
    <property type="entry name" value="PORPHOBILINOGEN DEAMINASE"/>
    <property type="match status" value="1"/>
</dbReference>
<dbReference type="EMBL" id="UINC01038370">
    <property type="protein sequence ID" value="SVB35297.1"/>
    <property type="molecule type" value="Genomic_DNA"/>
</dbReference>
<keyword evidence="4" id="KW-0808">Transferase</keyword>
<feature type="domain" description="Porphobilinogen deaminase C-terminal" evidence="7">
    <location>
        <begin position="225"/>
        <end position="293"/>
    </location>
</feature>
<proteinExistence type="inferred from homology"/>
<evidence type="ECO:0000259" key="7">
    <source>
        <dbReference type="Pfam" id="PF03900"/>
    </source>
</evidence>
<feature type="domain" description="Porphobilinogen deaminase N-terminal" evidence="6">
    <location>
        <begin position="5"/>
        <end position="211"/>
    </location>
</feature>
<gene>
    <name evidence="8" type="ORF">METZ01_LOCUS188151</name>
</gene>
<comment type="cofactor">
    <cofactor evidence="1">
        <name>dipyrromethane</name>
        <dbReference type="ChEBI" id="CHEBI:60342"/>
    </cofactor>
</comment>
<evidence type="ECO:0000256" key="3">
    <source>
        <dbReference type="ARBA" id="ARBA00012655"/>
    </source>
</evidence>
<organism evidence="8">
    <name type="scientific">marine metagenome</name>
    <dbReference type="NCBI Taxonomy" id="408172"/>
    <lineage>
        <taxon>unclassified sequences</taxon>
        <taxon>metagenomes</taxon>
        <taxon>ecological metagenomes</taxon>
    </lineage>
</organism>
<dbReference type="InterPro" id="IPR022419">
    <property type="entry name" value="Porphobilin_deaminase_cofac_BS"/>
</dbReference>
<dbReference type="GO" id="GO:0005737">
    <property type="term" value="C:cytoplasm"/>
    <property type="evidence" value="ECO:0007669"/>
    <property type="project" value="TreeGrafter"/>
</dbReference>
<dbReference type="PROSITE" id="PS00533">
    <property type="entry name" value="PORPHOBILINOGEN_DEAM"/>
    <property type="match status" value="1"/>
</dbReference>
<name>A0A382DCB5_9ZZZZ</name>
<dbReference type="SUPFAM" id="SSF54782">
    <property type="entry name" value="Porphobilinogen deaminase (hydroxymethylbilane synthase), C-terminal domain"/>
    <property type="match status" value="1"/>
</dbReference>
<dbReference type="InterPro" id="IPR036803">
    <property type="entry name" value="Porphobilinogen_deaminase_C_sf"/>
</dbReference>
<comment type="similarity">
    <text evidence="2">Belongs to the HMBS family.</text>
</comment>
<evidence type="ECO:0000256" key="1">
    <source>
        <dbReference type="ARBA" id="ARBA00001916"/>
    </source>
</evidence>
<dbReference type="GO" id="GO:0006783">
    <property type="term" value="P:heme biosynthetic process"/>
    <property type="evidence" value="ECO:0007669"/>
    <property type="project" value="TreeGrafter"/>
</dbReference>
<evidence type="ECO:0000256" key="2">
    <source>
        <dbReference type="ARBA" id="ARBA00005638"/>
    </source>
</evidence>
<dbReference type="InterPro" id="IPR022418">
    <property type="entry name" value="Porphobilinogen_deaminase_C"/>
</dbReference>
<feature type="non-terminal residue" evidence="8">
    <location>
        <position position="1"/>
    </location>
</feature>
<dbReference type="PANTHER" id="PTHR11557:SF0">
    <property type="entry name" value="PORPHOBILINOGEN DEAMINASE"/>
    <property type="match status" value="1"/>
</dbReference>
<keyword evidence="5" id="KW-0627">Porphyrin biosynthesis</keyword>
<accession>A0A382DCB5</accession>
<dbReference type="Pfam" id="PF03900">
    <property type="entry name" value="Porphobil_deamC"/>
    <property type="match status" value="1"/>
</dbReference>
<dbReference type="Gene3D" id="3.30.160.40">
    <property type="entry name" value="Porphobilinogen deaminase, C-terminal domain"/>
    <property type="match status" value="1"/>
</dbReference>
<dbReference type="Pfam" id="PF01379">
    <property type="entry name" value="Porphobil_deam"/>
    <property type="match status" value="1"/>
</dbReference>
<evidence type="ECO:0000256" key="4">
    <source>
        <dbReference type="ARBA" id="ARBA00022679"/>
    </source>
</evidence>
<dbReference type="InterPro" id="IPR000860">
    <property type="entry name" value="HemC"/>
</dbReference>
<evidence type="ECO:0000256" key="5">
    <source>
        <dbReference type="ARBA" id="ARBA00023244"/>
    </source>
</evidence>
<sequence length="309" mass="33481">VGHRITIGTRGSKLALWQAEHVRGLLVSAFTNLCIDFSIIKTTGDQLQSNPPSNISKGLFTKEIEIALLDQKIDLAVHSVKDLPTDLPKGLKICCIPAREDPRDALISKSGLGLNNLPTGAKIGTSSLRRKSQLFYLRSDLEVVALRGNIDTRMRKLKETNLDAIVLAAAGVKRLFGADLVTQFFEVDEIVPAVGQGALGIEIRENDDQINTLLKEICCQRSEVEVGVERLVLRELGGGCQVPIGVNAQLESNKLSVVGLVSSPDGRKRILKKTVSDSADSTEIGLLLAEKLIQDGANEILQVQFGTQQ</sequence>
<dbReference type="FunFam" id="3.40.190.10:FF:000005">
    <property type="entry name" value="Porphobilinogen deaminase"/>
    <property type="match status" value="1"/>
</dbReference>
<dbReference type="AlphaFoldDB" id="A0A382DCB5"/>
<dbReference type="SUPFAM" id="SSF53850">
    <property type="entry name" value="Periplasmic binding protein-like II"/>
    <property type="match status" value="1"/>
</dbReference>
<dbReference type="PRINTS" id="PR00151">
    <property type="entry name" value="PORPHBDMNASE"/>
</dbReference>
<evidence type="ECO:0000313" key="8">
    <source>
        <dbReference type="EMBL" id="SVB35297.1"/>
    </source>
</evidence>
<dbReference type="Gene3D" id="3.40.190.10">
    <property type="entry name" value="Periplasmic binding protein-like II"/>
    <property type="match status" value="2"/>
</dbReference>
<dbReference type="InterPro" id="IPR022417">
    <property type="entry name" value="Porphobilin_deaminase_N"/>
</dbReference>
<dbReference type="EC" id="2.5.1.61" evidence="3"/>
<protein>
    <recommendedName>
        <fullName evidence="3">hydroxymethylbilane synthase</fullName>
        <ecNumber evidence="3">2.5.1.61</ecNumber>
    </recommendedName>
</protein>
<dbReference type="PIRSF" id="PIRSF001438">
    <property type="entry name" value="4pyrrol_synth_OHMeBilane_synth"/>
    <property type="match status" value="1"/>
</dbReference>
<dbReference type="GO" id="GO:0004418">
    <property type="term" value="F:hydroxymethylbilane synthase activity"/>
    <property type="evidence" value="ECO:0007669"/>
    <property type="project" value="UniProtKB-EC"/>
</dbReference>
<dbReference type="NCBIfam" id="TIGR00212">
    <property type="entry name" value="hemC"/>
    <property type="match status" value="1"/>
</dbReference>